<evidence type="ECO:0000313" key="3">
    <source>
        <dbReference type="EMBL" id="PTM57665.1"/>
    </source>
</evidence>
<dbReference type="SUPFAM" id="SSF89082">
    <property type="entry name" value="Antibiotic binding domain of TipA-like multidrug resistance regulators"/>
    <property type="match status" value="1"/>
</dbReference>
<dbReference type="SUPFAM" id="SSF46955">
    <property type="entry name" value="Putative DNA-binding domain"/>
    <property type="match status" value="1"/>
</dbReference>
<dbReference type="PRINTS" id="PR00040">
    <property type="entry name" value="HTHMERR"/>
</dbReference>
<evidence type="ECO:0000259" key="2">
    <source>
        <dbReference type="PROSITE" id="PS50937"/>
    </source>
</evidence>
<evidence type="ECO:0000256" key="1">
    <source>
        <dbReference type="ARBA" id="ARBA00023125"/>
    </source>
</evidence>
<dbReference type="GO" id="GO:0003700">
    <property type="term" value="F:DNA-binding transcription factor activity"/>
    <property type="evidence" value="ECO:0007669"/>
    <property type="project" value="InterPro"/>
</dbReference>
<sequence>MDRKHYRTGEFASRAAVTVRTLRWYDRVGLLKPSQVSDAGHRLYTDHDLIRLEQILALKFLGLSLDEISQFLQKEPDNILDSLARQKEMMKEQRHHLDRVIRAIEWVEGLSRYGKPEWESLIHVIQVMQMEPKKDWWKKYYTEEQVQKLEERQKHYTEEDAMRDAARWNEVIADLKRLAEEDKDPADPQVQEVARRWWGLIQEFIQGDKGIFKGLNKMYCSEESQCKKPYGEKGEQLIQRALEIYRASQDK</sequence>
<dbReference type="EMBL" id="PZZP01000001">
    <property type="protein sequence ID" value="PTM57665.1"/>
    <property type="molecule type" value="Genomic_DNA"/>
</dbReference>
<protein>
    <submittedName>
        <fullName evidence="3">DNA-binding transcriptional MerR regulator</fullName>
    </submittedName>
</protein>
<proteinExistence type="predicted"/>
<dbReference type="Pfam" id="PF13411">
    <property type="entry name" value="MerR_1"/>
    <property type="match status" value="1"/>
</dbReference>
<dbReference type="PROSITE" id="PS50937">
    <property type="entry name" value="HTH_MERR_2"/>
    <property type="match status" value="1"/>
</dbReference>
<keyword evidence="1 3" id="KW-0238">DNA-binding</keyword>
<dbReference type="InterPro" id="IPR009061">
    <property type="entry name" value="DNA-bd_dom_put_sf"/>
</dbReference>
<accession>A0A2T4Z724</accession>
<evidence type="ECO:0000313" key="4">
    <source>
        <dbReference type="Proteomes" id="UP000241639"/>
    </source>
</evidence>
<reference evidence="3 4" key="1">
    <citation type="submission" date="2018-04" db="EMBL/GenBank/DDBJ databases">
        <title>Genomic Encyclopedia of Archaeal and Bacterial Type Strains, Phase II (KMG-II): from individual species to whole genera.</title>
        <authorList>
            <person name="Goeker M."/>
        </authorList>
    </citation>
    <scope>NUCLEOTIDE SEQUENCE [LARGE SCALE GENOMIC DNA]</scope>
    <source>
        <strain evidence="3 4">DSM 45169</strain>
    </source>
</reference>
<dbReference type="OrthoDB" id="1894615at2"/>
<dbReference type="InterPro" id="IPR000551">
    <property type="entry name" value="MerR-type_HTH_dom"/>
</dbReference>
<dbReference type="InterPro" id="IPR036244">
    <property type="entry name" value="TipA-like_antibiotic-bd"/>
</dbReference>
<dbReference type="PANTHER" id="PTHR30204:SF96">
    <property type="entry name" value="CHROMOSOME-ANCHORING PROTEIN RACA"/>
    <property type="match status" value="1"/>
</dbReference>
<dbReference type="InterPro" id="IPR047057">
    <property type="entry name" value="MerR_fam"/>
</dbReference>
<comment type="caution">
    <text evidence="3">The sequence shown here is derived from an EMBL/GenBank/DDBJ whole genome shotgun (WGS) entry which is preliminary data.</text>
</comment>
<feature type="domain" description="HTH merR-type" evidence="2">
    <location>
        <begin position="5"/>
        <end position="74"/>
    </location>
</feature>
<dbReference type="RefSeq" id="WP_107724548.1">
    <property type="nucleotide sequence ID" value="NZ_PZZP01000001.1"/>
</dbReference>
<dbReference type="PANTHER" id="PTHR30204">
    <property type="entry name" value="REDOX-CYCLING DRUG-SENSING TRANSCRIPTIONAL ACTIVATOR SOXR"/>
    <property type="match status" value="1"/>
</dbReference>
<gene>
    <name evidence="3" type="ORF">C8J48_0216</name>
</gene>
<organism evidence="3 4">
    <name type="scientific">Desmospora activa DSM 45169</name>
    <dbReference type="NCBI Taxonomy" id="1121389"/>
    <lineage>
        <taxon>Bacteria</taxon>
        <taxon>Bacillati</taxon>
        <taxon>Bacillota</taxon>
        <taxon>Bacilli</taxon>
        <taxon>Bacillales</taxon>
        <taxon>Thermoactinomycetaceae</taxon>
        <taxon>Desmospora</taxon>
    </lineage>
</organism>
<dbReference type="Proteomes" id="UP000241639">
    <property type="component" value="Unassembled WGS sequence"/>
</dbReference>
<dbReference type="Gene3D" id="1.10.490.50">
    <property type="entry name" value="Antibiotic binding domain of TipA-like multidrug resistance regulators"/>
    <property type="match status" value="1"/>
</dbReference>
<dbReference type="SMART" id="SM00422">
    <property type="entry name" value="HTH_MERR"/>
    <property type="match status" value="1"/>
</dbReference>
<name>A0A2T4Z724_9BACL</name>
<dbReference type="Pfam" id="PF07739">
    <property type="entry name" value="TipAS"/>
    <property type="match status" value="1"/>
</dbReference>
<dbReference type="CDD" id="cd01106">
    <property type="entry name" value="HTH_TipAL-Mta"/>
    <property type="match status" value="1"/>
</dbReference>
<dbReference type="GO" id="GO:0003677">
    <property type="term" value="F:DNA binding"/>
    <property type="evidence" value="ECO:0007669"/>
    <property type="project" value="UniProtKB-KW"/>
</dbReference>
<dbReference type="InterPro" id="IPR012925">
    <property type="entry name" value="TipAS_dom"/>
</dbReference>
<dbReference type="AlphaFoldDB" id="A0A2T4Z724"/>
<dbReference type="Gene3D" id="1.10.1660.10">
    <property type="match status" value="1"/>
</dbReference>
<keyword evidence="4" id="KW-1185">Reference proteome</keyword>